<feature type="compositionally biased region" description="Low complexity" evidence="1">
    <location>
        <begin position="697"/>
        <end position="713"/>
    </location>
</feature>
<evidence type="ECO:0000313" key="3">
    <source>
        <dbReference type="EMBL" id="MET4568852.1"/>
    </source>
</evidence>
<dbReference type="SUPFAM" id="SSF82693">
    <property type="entry name" value="Multidrug efflux transporter AcrB pore domain, PN1, PN2, PC1 and PC2 subdomains"/>
    <property type="match status" value="2"/>
</dbReference>
<dbReference type="Proteomes" id="UP001549251">
    <property type="component" value="Unassembled WGS sequence"/>
</dbReference>
<accession>A0ABV2PUZ4</accession>
<dbReference type="SUPFAM" id="SSF82714">
    <property type="entry name" value="Multidrug efflux transporter AcrB TolC docking domain, DN and DC subdomains"/>
    <property type="match status" value="1"/>
</dbReference>
<feature type="compositionally biased region" description="Basic and acidic residues" evidence="1">
    <location>
        <begin position="674"/>
        <end position="684"/>
    </location>
</feature>
<feature type="compositionally biased region" description="Basic and acidic residues" evidence="1">
    <location>
        <begin position="639"/>
        <end position="651"/>
    </location>
</feature>
<feature type="region of interest" description="Disordered" evidence="1">
    <location>
        <begin position="639"/>
        <end position="713"/>
    </location>
</feature>
<dbReference type="InterPro" id="IPR001036">
    <property type="entry name" value="Acrflvin-R"/>
</dbReference>
<keyword evidence="4" id="KW-1185">Reference proteome</keyword>
<dbReference type="Pfam" id="PF00873">
    <property type="entry name" value="ACR_tran"/>
    <property type="match status" value="1"/>
</dbReference>
<keyword evidence="2" id="KW-1133">Transmembrane helix</keyword>
<protein>
    <submittedName>
        <fullName evidence="3">CzcA family heavy metal efflux pump</fullName>
    </submittedName>
</protein>
<dbReference type="PANTHER" id="PTHR32063:SF12">
    <property type="entry name" value="CATION EFFLUX SYSTEM PROTEIN"/>
    <property type="match status" value="1"/>
</dbReference>
<feature type="transmembrane region" description="Helical" evidence="2">
    <location>
        <begin position="532"/>
        <end position="554"/>
    </location>
</feature>
<dbReference type="InterPro" id="IPR027463">
    <property type="entry name" value="AcrB_DN_DC_subdom"/>
</dbReference>
<dbReference type="PRINTS" id="PR00702">
    <property type="entry name" value="ACRIFLAVINRP"/>
</dbReference>
<dbReference type="EMBL" id="JBEPSD010000001">
    <property type="protein sequence ID" value="MET4568852.1"/>
    <property type="molecule type" value="Genomic_DNA"/>
</dbReference>
<dbReference type="Gene3D" id="1.20.1640.10">
    <property type="entry name" value="Multidrug efflux transporter AcrB transmembrane domain"/>
    <property type="match status" value="2"/>
</dbReference>
<feature type="transmembrane region" description="Helical" evidence="2">
    <location>
        <begin position="483"/>
        <end position="506"/>
    </location>
</feature>
<feature type="transmembrane region" description="Helical" evidence="2">
    <location>
        <begin position="397"/>
        <end position="419"/>
    </location>
</feature>
<comment type="caution">
    <text evidence="3">The sequence shown here is derived from an EMBL/GenBank/DDBJ whole genome shotgun (WGS) entry which is preliminary data.</text>
</comment>
<feature type="transmembrane region" description="Helical" evidence="2">
    <location>
        <begin position="451"/>
        <end position="471"/>
    </location>
</feature>
<proteinExistence type="predicted"/>
<evidence type="ECO:0000313" key="4">
    <source>
        <dbReference type="Proteomes" id="UP001549251"/>
    </source>
</evidence>
<evidence type="ECO:0000256" key="1">
    <source>
        <dbReference type="SAM" id="MobiDB-lite"/>
    </source>
</evidence>
<sequence>MSDHLPPMPPRAASLMNRLVGASLAQRFLVALLMLVLVGAGVHALHRLPVDAYPDLSPPSVEIVTQWPGHTAEEVERLITVPAEQGMTGIPKTDNTRSISLYGLSVVTLTFDNGTDNYFARQEVFNRLGDLDLPDGVKPSVSPLSSPSGLIYRYVLQSSDRSPMELKTFEDWVVEPQYRAVAGVADDSGFGGGSMQYQVLLDPAKIAGVGLTAQQVQAALAANNGNAGGGFYSQGGQFYYVRGVGRLQTLEDIGNVVLAVHDGNPVLIKDVGRVVIGIAPRLGQFGFEKQDDAVEGVISLRTGEKTQDVLQRVEAKTKELNEQILPKDIKVHPFYDRSDLVAVTTQVVKDNLLRGMLLVVVVLIFFLYDVRAGLIVAVTIPLSLLVAFIGLDLQGASANLLSIGAIDFGILVDAAVVMVENIYRQLADREGTQFNVIEVIRDAAAEVDRPLFYAVAVIVVSFLPIYVLSGPSGTLFKPMADTMVFALVGSLVITLTLLPVLCSWFMRHGVRERRNRAFEAIKSVYVKGLDFCLARVWLTTIVSALLLGLSLLLIPRIGAEFHAAPGRRRAVGARDHAVHHLVRRIGEDHAADPRHPAFVPPGHHGGLGAGPARRRYRFDRLLQCRVLCRPETVFAVDGRVPDQGRADRGDQQEAAGVSRHHLQLHPAGRGRGGRGGDRLEERAGGEGVRCGSEHAAAEGQGDQACAGAGARRP</sequence>
<dbReference type="Gene3D" id="3.30.70.1430">
    <property type="entry name" value="Multidrug efflux transporter AcrB pore domain"/>
    <property type="match status" value="1"/>
</dbReference>
<keyword evidence="2" id="KW-0812">Transmembrane</keyword>
<organism evidence="3 4">
    <name type="scientific">Rhodanobacter soli</name>
    <dbReference type="NCBI Taxonomy" id="590609"/>
    <lineage>
        <taxon>Bacteria</taxon>
        <taxon>Pseudomonadati</taxon>
        <taxon>Pseudomonadota</taxon>
        <taxon>Gammaproteobacteria</taxon>
        <taxon>Lysobacterales</taxon>
        <taxon>Rhodanobacteraceae</taxon>
        <taxon>Rhodanobacter</taxon>
    </lineage>
</organism>
<dbReference type="PANTHER" id="PTHR32063">
    <property type="match status" value="1"/>
</dbReference>
<name>A0ABV2PUZ4_9GAMM</name>
<evidence type="ECO:0000256" key="2">
    <source>
        <dbReference type="SAM" id="Phobius"/>
    </source>
</evidence>
<reference evidence="3 4" key="1">
    <citation type="submission" date="2024-06" db="EMBL/GenBank/DDBJ databases">
        <title>Sorghum-associated microbial communities from plants grown in Nebraska, USA.</title>
        <authorList>
            <person name="Schachtman D."/>
        </authorList>
    </citation>
    <scope>NUCLEOTIDE SEQUENCE [LARGE SCALE GENOMIC DNA]</scope>
    <source>
        <strain evidence="3 4">1757</strain>
    </source>
</reference>
<dbReference type="Gene3D" id="3.30.70.1320">
    <property type="entry name" value="Multidrug efflux transporter AcrB pore domain like"/>
    <property type="match status" value="1"/>
</dbReference>
<dbReference type="Gene3D" id="3.30.2090.10">
    <property type="entry name" value="Multidrug efflux transporter AcrB TolC docking domain, DN and DC subdomains"/>
    <property type="match status" value="1"/>
</dbReference>
<dbReference type="SUPFAM" id="SSF82866">
    <property type="entry name" value="Multidrug efflux transporter AcrB transmembrane domain"/>
    <property type="match status" value="1"/>
</dbReference>
<keyword evidence="2" id="KW-0472">Membrane</keyword>
<gene>
    <name evidence="3" type="ORF">ABIE04_001179</name>
</gene>